<gene>
    <name evidence="2" type="ordered locus">BN6_53640</name>
</gene>
<organism evidence="2 3">
    <name type="scientific">Saccharothrix espanaensis (strain ATCC 51144 / DSM 44229 / JCM 9112 / NBRC 15066 / NRRL 15764)</name>
    <dbReference type="NCBI Taxonomy" id="1179773"/>
    <lineage>
        <taxon>Bacteria</taxon>
        <taxon>Bacillati</taxon>
        <taxon>Actinomycetota</taxon>
        <taxon>Actinomycetes</taxon>
        <taxon>Pseudonocardiales</taxon>
        <taxon>Pseudonocardiaceae</taxon>
        <taxon>Saccharothrix</taxon>
    </lineage>
</organism>
<feature type="region of interest" description="Disordered" evidence="1">
    <location>
        <begin position="1"/>
        <end position="25"/>
    </location>
</feature>
<sequence>MNSTHEKAGRAHRCGNAGRGARGELREDRFSTGIRHLASLGDGPWWRTR</sequence>
<name>K0K6W8_SACES</name>
<evidence type="ECO:0000313" key="3">
    <source>
        <dbReference type="Proteomes" id="UP000006281"/>
    </source>
</evidence>
<accession>K0K6W8</accession>
<dbReference type="KEGG" id="sesp:BN6_53640"/>
<protein>
    <submittedName>
        <fullName evidence="2">Uncharacterized protein</fullName>
    </submittedName>
</protein>
<keyword evidence="3" id="KW-1185">Reference proteome</keyword>
<dbReference type="Proteomes" id="UP000006281">
    <property type="component" value="Chromosome"/>
</dbReference>
<dbReference type="AlphaFoldDB" id="K0K6W8"/>
<evidence type="ECO:0000313" key="2">
    <source>
        <dbReference type="EMBL" id="CCH32624.1"/>
    </source>
</evidence>
<evidence type="ECO:0000256" key="1">
    <source>
        <dbReference type="SAM" id="MobiDB-lite"/>
    </source>
</evidence>
<dbReference type="EMBL" id="HE804045">
    <property type="protein sequence ID" value="CCH32624.1"/>
    <property type="molecule type" value="Genomic_DNA"/>
</dbReference>
<dbReference type="HOGENOM" id="CLU_3140389_0_0_11"/>
<reference evidence="2 3" key="1">
    <citation type="journal article" date="2012" name="BMC Genomics">
        <title>Complete genome sequence of Saccharothrix espanaensis DSM 44229T and comparison to the other completely sequenced Pseudonocardiaceae.</title>
        <authorList>
            <person name="Strobel T."/>
            <person name="Al-Dilaimi A."/>
            <person name="Blom J."/>
            <person name="Gessner A."/>
            <person name="Kalinowski J."/>
            <person name="Luzhetska M."/>
            <person name="Puhler A."/>
            <person name="Szczepanowski R."/>
            <person name="Bechthold A."/>
            <person name="Ruckert C."/>
        </authorList>
    </citation>
    <scope>NUCLEOTIDE SEQUENCE [LARGE SCALE GENOMIC DNA]</scope>
    <source>
        <strain evidence="3">ATCC 51144 / DSM 44229 / JCM 9112 / NBRC 15066 / NRRL 15764</strain>
    </source>
</reference>
<proteinExistence type="predicted"/>